<dbReference type="SUPFAM" id="SSF89360">
    <property type="entry name" value="HesB-like domain"/>
    <property type="match status" value="1"/>
</dbReference>
<evidence type="ECO:0000313" key="2">
    <source>
        <dbReference type="EMBL" id="MBB2974997.1"/>
    </source>
</evidence>
<dbReference type="AlphaFoldDB" id="A0A7W4V1B8"/>
<reference evidence="2 3" key="1">
    <citation type="submission" date="2020-08" db="EMBL/GenBank/DDBJ databases">
        <title>Sequencing the genomes of 1000 actinobacteria strains.</title>
        <authorList>
            <person name="Klenk H.-P."/>
        </authorList>
    </citation>
    <scope>NUCLEOTIDE SEQUENCE [LARGE SCALE GENOMIC DNA]</scope>
    <source>
        <strain evidence="2 3">DSM 27099</strain>
    </source>
</reference>
<proteinExistence type="predicted"/>
<gene>
    <name evidence="2" type="ORF">FHX49_000538</name>
</gene>
<keyword evidence="3" id="KW-1185">Reference proteome</keyword>
<dbReference type="Pfam" id="PF01521">
    <property type="entry name" value="Fe-S_biosyn"/>
    <property type="match status" value="1"/>
</dbReference>
<dbReference type="RefSeq" id="WP_165142011.1">
    <property type="nucleotide sequence ID" value="NZ_CP049255.1"/>
</dbReference>
<evidence type="ECO:0000313" key="3">
    <source>
        <dbReference type="Proteomes" id="UP000529310"/>
    </source>
</evidence>
<dbReference type="InterPro" id="IPR000361">
    <property type="entry name" value="ATAP_core_dom"/>
</dbReference>
<sequence>MLTLTENAASAVKNITAQIPTETGGLRIRDTGAENSGFELALVQAPEETDAVVETDGARVFVDEIAKVALDDRILDAEVSEDGSVRFALGVSA</sequence>
<comment type="caution">
    <text evidence="2">The sequence shown here is derived from an EMBL/GenBank/DDBJ whole genome shotgun (WGS) entry which is preliminary data.</text>
</comment>
<name>A0A7W4V1B8_9MICO</name>
<dbReference type="Proteomes" id="UP000529310">
    <property type="component" value="Unassembled WGS sequence"/>
</dbReference>
<organism evidence="2 3">
    <name type="scientific">Microbacterium endophyticum</name>
    <dbReference type="NCBI Taxonomy" id="1526412"/>
    <lineage>
        <taxon>Bacteria</taxon>
        <taxon>Bacillati</taxon>
        <taxon>Actinomycetota</taxon>
        <taxon>Actinomycetes</taxon>
        <taxon>Micrococcales</taxon>
        <taxon>Microbacteriaceae</taxon>
        <taxon>Microbacterium</taxon>
    </lineage>
</organism>
<dbReference type="InterPro" id="IPR035903">
    <property type="entry name" value="HesB-like_dom_sf"/>
</dbReference>
<dbReference type="Gene3D" id="2.60.300.12">
    <property type="entry name" value="HesB-like domain"/>
    <property type="match status" value="1"/>
</dbReference>
<dbReference type="EMBL" id="JACHWQ010000001">
    <property type="protein sequence ID" value="MBB2974997.1"/>
    <property type="molecule type" value="Genomic_DNA"/>
</dbReference>
<evidence type="ECO:0000259" key="1">
    <source>
        <dbReference type="Pfam" id="PF01521"/>
    </source>
</evidence>
<accession>A0A7W4V1B8</accession>
<feature type="domain" description="Core" evidence="1">
    <location>
        <begin position="2"/>
        <end position="73"/>
    </location>
</feature>
<protein>
    <submittedName>
        <fullName evidence="2">Fe-S cluster assembly iron-binding protein IscA</fullName>
    </submittedName>
</protein>